<sequence length="326" mass="35554">MSQILGGPLPWWPGTLRKRELIKAWQPDAEPVQAAVVATLDTRPLLELAALLGPEDPPAVVLGHLARKAMHQAASSAATDIRIVGELPDTARASLAAWPVPVDEPEELDATVRRAGWISILGRGDDLASRCVVEAIRWDGGDWFPYSRAEDLDLHGSPWVQEWAKRLQPTPRTAAFKLIDRDDEGTPLVDPLTDAPVIRDRRGRLVATVPQRLPASAPLAELILDHHDMIWVRTADGTLWPAPCDAYWGISWGYSGSGPGTLTLLIQALLDDITAQAPDSNQGGSKHLERFFQQKLRPGTVLTRAQLQAVLAGRPIALEGGLEEDE</sequence>
<keyword evidence="2" id="KW-1185">Reference proteome</keyword>
<dbReference type="AlphaFoldDB" id="A0A8J3P4C3"/>
<evidence type="ECO:0000313" key="2">
    <source>
        <dbReference type="Proteomes" id="UP000659904"/>
    </source>
</evidence>
<evidence type="ECO:0000313" key="1">
    <source>
        <dbReference type="EMBL" id="GIG03229.1"/>
    </source>
</evidence>
<reference evidence="1 2" key="1">
    <citation type="submission" date="2021-01" db="EMBL/GenBank/DDBJ databases">
        <title>Whole genome shotgun sequence of Catellatospora citrea NBRC 14495.</title>
        <authorList>
            <person name="Komaki H."/>
            <person name="Tamura T."/>
        </authorList>
    </citation>
    <scope>NUCLEOTIDE SEQUENCE [LARGE SCALE GENOMIC DNA]</scope>
    <source>
        <strain evidence="1 2">NBRC 14495</strain>
    </source>
</reference>
<dbReference type="EMBL" id="BONH01000080">
    <property type="protein sequence ID" value="GIG03229.1"/>
    <property type="molecule type" value="Genomic_DNA"/>
</dbReference>
<dbReference type="Proteomes" id="UP000659904">
    <property type="component" value="Unassembled WGS sequence"/>
</dbReference>
<protein>
    <submittedName>
        <fullName evidence="1">Uncharacterized protein</fullName>
    </submittedName>
</protein>
<accession>A0A8J3P4C3</accession>
<comment type="caution">
    <text evidence="1">The sequence shown here is derived from an EMBL/GenBank/DDBJ whole genome shotgun (WGS) entry which is preliminary data.</text>
</comment>
<dbReference type="RefSeq" id="WP_120321130.1">
    <property type="nucleotide sequence ID" value="NZ_BONH01000080.1"/>
</dbReference>
<name>A0A8J3P4C3_9ACTN</name>
<proteinExistence type="predicted"/>
<organism evidence="1 2">
    <name type="scientific">Catellatospora citrea</name>
    <dbReference type="NCBI Taxonomy" id="53366"/>
    <lineage>
        <taxon>Bacteria</taxon>
        <taxon>Bacillati</taxon>
        <taxon>Actinomycetota</taxon>
        <taxon>Actinomycetes</taxon>
        <taxon>Micromonosporales</taxon>
        <taxon>Micromonosporaceae</taxon>
        <taxon>Catellatospora</taxon>
    </lineage>
</organism>
<gene>
    <name evidence="1" type="ORF">Cci01nite_83220</name>
</gene>